<dbReference type="CDD" id="cd05289">
    <property type="entry name" value="MDR_like_2"/>
    <property type="match status" value="1"/>
</dbReference>
<keyword evidence="3" id="KW-1185">Reference proteome</keyword>
<dbReference type="Gene3D" id="3.90.180.10">
    <property type="entry name" value="Medium-chain alcohol dehydrogenases, catalytic domain"/>
    <property type="match status" value="1"/>
</dbReference>
<dbReference type="InterPro" id="IPR013154">
    <property type="entry name" value="ADH-like_N"/>
</dbReference>
<dbReference type="SUPFAM" id="SSF51735">
    <property type="entry name" value="NAD(P)-binding Rossmann-fold domains"/>
    <property type="match status" value="1"/>
</dbReference>
<dbReference type="GO" id="GO:0016491">
    <property type="term" value="F:oxidoreductase activity"/>
    <property type="evidence" value="ECO:0007669"/>
    <property type="project" value="UniProtKB-KW"/>
</dbReference>
<comment type="caution">
    <text evidence="2">The sequence shown here is derived from an EMBL/GenBank/DDBJ whole genome shotgun (WGS) entry which is preliminary data.</text>
</comment>
<dbReference type="SUPFAM" id="SSF50129">
    <property type="entry name" value="GroES-like"/>
    <property type="match status" value="1"/>
</dbReference>
<organism evidence="2 3">
    <name type="scientific">Sphaerisporangium corydalis</name>
    <dbReference type="NCBI Taxonomy" id="1441875"/>
    <lineage>
        <taxon>Bacteria</taxon>
        <taxon>Bacillati</taxon>
        <taxon>Actinomycetota</taxon>
        <taxon>Actinomycetes</taxon>
        <taxon>Streptosporangiales</taxon>
        <taxon>Streptosporangiaceae</taxon>
        <taxon>Sphaerisporangium</taxon>
    </lineage>
</organism>
<dbReference type="Pfam" id="PF08240">
    <property type="entry name" value="ADH_N"/>
    <property type="match status" value="1"/>
</dbReference>
<dbReference type="InterPro" id="IPR011032">
    <property type="entry name" value="GroES-like_sf"/>
</dbReference>
<feature type="domain" description="Enoyl reductase (ER)" evidence="1">
    <location>
        <begin position="15"/>
        <end position="320"/>
    </location>
</feature>
<accession>A0ABV9EA81</accession>
<dbReference type="SMART" id="SM00829">
    <property type="entry name" value="PKS_ER"/>
    <property type="match status" value="1"/>
</dbReference>
<keyword evidence="2" id="KW-0560">Oxidoreductase</keyword>
<reference evidence="3" key="1">
    <citation type="journal article" date="2019" name="Int. J. Syst. Evol. Microbiol.">
        <title>The Global Catalogue of Microorganisms (GCM) 10K type strain sequencing project: providing services to taxonomists for standard genome sequencing and annotation.</title>
        <authorList>
            <consortium name="The Broad Institute Genomics Platform"/>
            <consortium name="The Broad Institute Genome Sequencing Center for Infectious Disease"/>
            <person name="Wu L."/>
            <person name="Ma J."/>
        </authorList>
    </citation>
    <scope>NUCLEOTIDE SEQUENCE [LARGE SCALE GENOMIC DNA]</scope>
    <source>
        <strain evidence="3">CCUG 49560</strain>
    </source>
</reference>
<evidence type="ECO:0000313" key="2">
    <source>
        <dbReference type="EMBL" id="MFC4585174.1"/>
    </source>
</evidence>
<dbReference type="PANTHER" id="PTHR43482:SF1">
    <property type="entry name" value="PROTEIN AST1-RELATED"/>
    <property type="match status" value="1"/>
</dbReference>
<dbReference type="InterPro" id="IPR052585">
    <property type="entry name" value="Lipid_raft_assoc_Zn_ADH"/>
</dbReference>
<dbReference type="EMBL" id="JBHSFN010000002">
    <property type="protein sequence ID" value="MFC4585174.1"/>
    <property type="molecule type" value="Genomic_DNA"/>
</dbReference>
<proteinExistence type="predicted"/>
<name>A0ABV9EA81_9ACTN</name>
<evidence type="ECO:0000259" key="1">
    <source>
        <dbReference type="SMART" id="SM00829"/>
    </source>
</evidence>
<dbReference type="PANTHER" id="PTHR43482">
    <property type="entry name" value="PROTEIN AST1-RELATED"/>
    <property type="match status" value="1"/>
</dbReference>
<dbReference type="Gene3D" id="3.40.50.720">
    <property type="entry name" value="NAD(P)-binding Rossmann-like Domain"/>
    <property type="match status" value="1"/>
</dbReference>
<dbReference type="Proteomes" id="UP001595891">
    <property type="component" value="Unassembled WGS sequence"/>
</dbReference>
<sequence>MAKATMMAVRVHEFGGPEVLTYEEVPRPEPGPGDVLVRVRAACLNPPDWYARTGFATIPESMRPVMPLPFTPGSDVSGVVAGVGPGVTGLREGDEVFGLVRFPELGNGGKGYAEYTTSPVSHLARKPAALDHVQAAGVPMAGLTAYQFLFDHVRLEPGRTVLVNGAAGGVGHFLVQLAKTRDARVVAVASGRHEGFLRGLGADEFVDYTTTRVQEVVRDVDHVFDTVGGPDGHRFLPVVRRGGTISPVFFGDYHTERAAELGITFPGGQVRSDGAQMAELARLADAGSLRVGVDGVYALADAAKAHDRAERGHIQGKIVLRVAED</sequence>
<dbReference type="InterPro" id="IPR020843">
    <property type="entry name" value="ER"/>
</dbReference>
<dbReference type="InterPro" id="IPR036291">
    <property type="entry name" value="NAD(P)-bd_dom_sf"/>
</dbReference>
<dbReference type="Pfam" id="PF13602">
    <property type="entry name" value="ADH_zinc_N_2"/>
    <property type="match status" value="1"/>
</dbReference>
<protein>
    <submittedName>
        <fullName evidence="2">NADP-dependent oxidoreductase</fullName>
        <ecNumber evidence="2">1.-.-.-</ecNumber>
    </submittedName>
</protein>
<dbReference type="EC" id="1.-.-.-" evidence="2"/>
<dbReference type="RefSeq" id="WP_262847466.1">
    <property type="nucleotide sequence ID" value="NZ_JANZYP010000064.1"/>
</dbReference>
<gene>
    <name evidence="2" type="ORF">ACFO8L_03765</name>
</gene>
<evidence type="ECO:0000313" key="3">
    <source>
        <dbReference type="Proteomes" id="UP001595891"/>
    </source>
</evidence>